<feature type="compositionally biased region" description="Basic and acidic residues" evidence="1">
    <location>
        <begin position="330"/>
        <end position="351"/>
    </location>
</feature>
<keyword evidence="2" id="KW-0808">Transferase</keyword>
<dbReference type="Gene3D" id="3.30.1540.10">
    <property type="entry name" value="formyl-coa transferase, domain 3"/>
    <property type="match status" value="1"/>
</dbReference>
<dbReference type="GO" id="GO:0016740">
    <property type="term" value="F:transferase activity"/>
    <property type="evidence" value="ECO:0007669"/>
    <property type="project" value="UniProtKB-KW"/>
</dbReference>
<organism evidence="2 3">
    <name type="scientific">Actinomadura rugatobispora</name>
    <dbReference type="NCBI Taxonomy" id="1994"/>
    <lineage>
        <taxon>Bacteria</taxon>
        <taxon>Bacillati</taxon>
        <taxon>Actinomycetota</taxon>
        <taxon>Actinomycetes</taxon>
        <taxon>Streptosporangiales</taxon>
        <taxon>Thermomonosporaceae</taxon>
        <taxon>Actinomadura</taxon>
    </lineage>
</organism>
<keyword evidence="3" id="KW-1185">Reference proteome</keyword>
<sequence>MRSENEGMAVRVLEGVRVVEIGGMGPGPFAGMVLADHGAEVVTLVRPGRVRRMYEGRTIFERGKRSEVADLKSGPGRARALELIADADVAVEGFRPGTAERLGLGPDDCRAANPRLVYARMTGWGQDGPLARHGGHDINYIGLAGYLHQVGRKGGPPVPPLNIVGDFGGGGLLLAFGIVAALLDARRTGRGRVVDTAMVDGVALMMGHYYMPGARLGPRGTNQFDSGVPFYDVYRTADGGYMAVGATGADLYARMTETLGVDVSDLPGQHDPAGWPELRERLTAAFATRTRAEWTEVFAAVDAAVTPVLDPYEALDHPHHRARGTFVDAGGHREPGPAPRFRELGPGREHA</sequence>
<dbReference type="InterPro" id="IPR023606">
    <property type="entry name" value="CoA-Trfase_III_dom_1_sf"/>
</dbReference>
<dbReference type="PANTHER" id="PTHR48228:SF5">
    <property type="entry name" value="ALPHA-METHYLACYL-COA RACEMASE"/>
    <property type="match status" value="1"/>
</dbReference>
<name>A0ABW1A759_9ACTN</name>
<gene>
    <name evidence="2" type="ORF">ACFPZN_34810</name>
</gene>
<dbReference type="Proteomes" id="UP001596074">
    <property type="component" value="Unassembled WGS sequence"/>
</dbReference>
<comment type="caution">
    <text evidence="2">The sequence shown here is derived from an EMBL/GenBank/DDBJ whole genome shotgun (WGS) entry which is preliminary data.</text>
</comment>
<dbReference type="Gene3D" id="3.40.50.10540">
    <property type="entry name" value="Crotonobetainyl-coa:carnitine coa-transferase, domain 1"/>
    <property type="match status" value="1"/>
</dbReference>
<accession>A0ABW1A759</accession>
<evidence type="ECO:0000313" key="3">
    <source>
        <dbReference type="Proteomes" id="UP001596074"/>
    </source>
</evidence>
<dbReference type="EMBL" id="JBHSON010000059">
    <property type="protein sequence ID" value="MFC5750817.1"/>
    <property type="molecule type" value="Genomic_DNA"/>
</dbReference>
<evidence type="ECO:0000313" key="2">
    <source>
        <dbReference type="EMBL" id="MFC5750817.1"/>
    </source>
</evidence>
<protein>
    <submittedName>
        <fullName evidence="2">CaiB/BaiF CoA transferase family protein</fullName>
    </submittedName>
</protein>
<dbReference type="InterPro" id="IPR003673">
    <property type="entry name" value="CoA-Trfase_fam_III"/>
</dbReference>
<dbReference type="PANTHER" id="PTHR48228">
    <property type="entry name" value="SUCCINYL-COA--D-CITRAMALATE COA-TRANSFERASE"/>
    <property type="match status" value="1"/>
</dbReference>
<dbReference type="InterPro" id="IPR050509">
    <property type="entry name" value="CoA-transferase_III"/>
</dbReference>
<dbReference type="SUPFAM" id="SSF89796">
    <property type="entry name" value="CoA-transferase family III (CaiB/BaiF)"/>
    <property type="match status" value="1"/>
</dbReference>
<evidence type="ECO:0000256" key="1">
    <source>
        <dbReference type="SAM" id="MobiDB-lite"/>
    </source>
</evidence>
<proteinExistence type="predicted"/>
<dbReference type="Pfam" id="PF02515">
    <property type="entry name" value="CoA_transf_3"/>
    <property type="match status" value="1"/>
</dbReference>
<feature type="region of interest" description="Disordered" evidence="1">
    <location>
        <begin position="326"/>
        <end position="351"/>
    </location>
</feature>
<dbReference type="InterPro" id="IPR044855">
    <property type="entry name" value="CoA-Trfase_III_dom3_sf"/>
</dbReference>
<reference evidence="3" key="1">
    <citation type="journal article" date="2019" name="Int. J. Syst. Evol. Microbiol.">
        <title>The Global Catalogue of Microorganisms (GCM) 10K type strain sequencing project: providing services to taxonomists for standard genome sequencing and annotation.</title>
        <authorList>
            <consortium name="The Broad Institute Genomics Platform"/>
            <consortium name="The Broad Institute Genome Sequencing Center for Infectious Disease"/>
            <person name="Wu L."/>
            <person name="Ma J."/>
        </authorList>
    </citation>
    <scope>NUCLEOTIDE SEQUENCE [LARGE SCALE GENOMIC DNA]</scope>
    <source>
        <strain evidence="3">KCTC 42087</strain>
    </source>
</reference>
<dbReference type="RefSeq" id="WP_378286587.1">
    <property type="nucleotide sequence ID" value="NZ_JBHSON010000059.1"/>
</dbReference>